<organism evidence="1 2">
    <name type="scientific">Citrus sinensis</name>
    <name type="common">Sweet orange</name>
    <name type="synonym">Citrus aurantium var. sinensis</name>
    <dbReference type="NCBI Taxonomy" id="2711"/>
    <lineage>
        <taxon>Eukaryota</taxon>
        <taxon>Viridiplantae</taxon>
        <taxon>Streptophyta</taxon>
        <taxon>Embryophyta</taxon>
        <taxon>Tracheophyta</taxon>
        <taxon>Spermatophyta</taxon>
        <taxon>Magnoliopsida</taxon>
        <taxon>eudicotyledons</taxon>
        <taxon>Gunneridae</taxon>
        <taxon>Pentapetalae</taxon>
        <taxon>rosids</taxon>
        <taxon>malvids</taxon>
        <taxon>Sapindales</taxon>
        <taxon>Rutaceae</taxon>
        <taxon>Aurantioideae</taxon>
        <taxon>Citrus</taxon>
    </lineage>
</organism>
<proteinExistence type="predicted"/>
<evidence type="ECO:0000313" key="1">
    <source>
        <dbReference type="EMBL" id="KAH9716762.1"/>
    </source>
</evidence>
<reference evidence="2" key="1">
    <citation type="journal article" date="2023" name="Hortic. Res.">
        <title>A chromosome-level phased genome enabling allele-level studies in sweet orange: a case study on citrus Huanglongbing tolerance.</title>
        <authorList>
            <person name="Wu B."/>
            <person name="Yu Q."/>
            <person name="Deng Z."/>
            <person name="Duan Y."/>
            <person name="Luo F."/>
            <person name="Gmitter F. Jr."/>
        </authorList>
    </citation>
    <scope>NUCLEOTIDE SEQUENCE [LARGE SCALE GENOMIC DNA]</scope>
    <source>
        <strain evidence="2">cv. Valencia</strain>
    </source>
</reference>
<dbReference type="EMBL" id="CM039176">
    <property type="protein sequence ID" value="KAH9716762.1"/>
    <property type="molecule type" value="Genomic_DNA"/>
</dbReference>
<protein>
    <submittedName>
        <fullName evidence="1">Uncharacterized protein</fullName>
    </submittedName>
</protein>
<dbReference type="Proteomes" id="UP000829398">
    <property type="component" value="Chromosome 7"/>
</dbReference>
<accession>A0ACB8JHL4</accession>
<name>A0ACB8JHL4_CITSI</name>
<sequence>MATSLPPEALTKKTFPFNKTFSSVFAIQEFARKALFRFFMKAYLVTEPFPFSSFHPENMFFTGLTLDPSRETTEDVLWYLWCLIVLYATKLVLPITPTLEHLLDPDKATSLTWTLLEWFSPIPWWRKKLQQLSEMHNLERMPASEAQMFTSVFIIHRPYFQHPDTKLFWTQDQVYEWFTAPHLAIIENEIQDVLHNYLCQLNHQPPPLKDIFHTSLGPQHDLLMIPTPSAISKPKSTGIIIKEEKPDYTDFLFQDSQDPWEDFLPLSQHLQQFPQPSMNEPRSSSQPPKADTATKPSKVDKATQTSPRLGYRRDCPYPPCRGPHFVGASFSTMVLGRTIQVMSRVTTGWRVCIDYRKLNSVTRKDYFSLPFIDQMLDRLAGHEFYCFLDGHLGYNQIPIALKDQEKTNFTCPFGTFAYRRMPFGLCNAPATFQRCMLNIFSDMVERFLEVFMDDFSVFGDSFDQCLHHLTLVLQRCIEKNLVLNWEKCHFMVKKGIVLGHIISSKGIEVDKAKVDLISNLPPPKTVREVRYFLGHAGFYRRFIKDFSKVSRPLCNLLAKDVPFVFDDSCLVAFEKLKQLLTSSPIIQPPNWSLSFELMCDASDYAVGAVLGQRVDRIPHVIYYASMTLNDAQLNYSTTEKEMLAEFDLEFKDKKSTENVVADHLSRLHFDTITEPLALNESFSDEQLMSVEVLPWCQRMRSITRRNMMPLNLILVVEIFYVWGIDFMGPLPPSFSHQYILVAVDYVSKWVEAIPCITNDHKTPIGMSPYMLVYGKAYHLPVELEHQAYWAIKKFNFGMQQASSERRLQLAELEEIRNDAYENAKIYNQRMKVFHDKQIMRKFFTPGQKVLLFNSRFHLFPATPNRQFKNICVLSGFNYGKHKEFVEAAIDLGRSIEERKLHLVYGGGNQGLPKLVSEAAFIRGSQVLGIIPRALKPLDSLTDSSTGEELVVSESNPITVRKRTTEWTLSGSGRTLESEHPPLRSLTIDHGEPPVEIKASPYKIHKDPETDLDSIIQQNNFCNVSKTSQKFVQQSKSDSAKAIREQLDRIEDSSSSSSKVQIAPDSAQSSKIGVLEQDSMSITSSDVEAFTEEPVPKTNKIHWDLAVPTVKSPPDLAIDNRPSALNQSRFNASSVYEWNIDGWWDHLLTKQQQLDILDSIRTDENGAPILDEFNSSIQDAITTLILTISLHFIGDPSHLRDKNAELLHNLRCRKLSEFQNYKTTFFTRLFLRDDANDITWKEKFLAGLPTLLGEKVRNSIKTLYDNRIPYDELTYGELVSFVNKAGLKICQDLKLQKRLKWELRKSKQELGSFCKQFNYDPFKTSTSKDCNGKCSSKPYRKHYKSKSHKKPFQDSRDLSYKKPSKPYKKPNFSKKKESRAKSKIPFNYKEATCYKCGKKGHTAKFCRMSRKLHELGLDEYVFSKVAHLLIESFDSESSMTGDSDPLQIDELIDSDTSIMPPRKKDNGKAVLKDTESETASKEPQSTPSKEKLLYSAMRIKSWIEMVEEQEAQYKATTSEDQSKLSEATIQAWLSSKGLLAPKIEDVKAQSSFLSQKSKAQSLLASAKTEEEYFKVMQQLLASRSEPSVTTASSEDEDEEEPFISLGDDNEDDCFVSLQWMIKAIVEAIDSPQFEFQYFYSCIRRRGLKTKTQNFLWNSLSLSLLLGNLEQDIKETFLVL</sequence>
<gene>
    <name evidence="1" type="ORF">KPL71_021571</name>
</gene>
<comment type="caution">
    <text evidence="1">The sequence shown here is derived from an EMBL/GenBank/DDBJ whole genome shotgun (WGS) entry which is preliminary data.</text>
</comment>
<evidence type="ECO:0000313" key="2">
    <source>
        <dbReference type="Proteomes" id="UP000829398"/>
    </source>
</evidence>
<keyword evidence="2" id="KW-1185">Reference proteome</keyword>